<keyword evidence="3" id="KW-1185">Reference proteome</keyword>
<reference evidence="2" key="1">
    <citation type="submission" date="2022-12" db="EMBL/GenBank/DDBJ databases">
        <authorList>
            <person name="Petersen C."/>
        </authorList>
    </citation>
    <scope>NUCLEOTIDE SEQUENCE</scope>
    <source>
        <strain evidence="2">IBT 15544</strain>
    </source>
</reference>
<evidence type="ECO:0000313" key="3">
    <source>
        <dbReference type="Proteomes" id="UP001150904"/>
    </source>
</evidence>
<protein>
    <recommendedName>
        <fullName evidence="1">ACB domain-containing protein</fullName>
    </recommendedName>
</protein>
<accession>A0A9W9N9K5</accession>
<gene>
    <name evidence="2" type="ORF">N7498_002136</name>
</gene>
<dbReference type="Pfam" id="PF00887">
    <property type="entry name" value="ACBP"/>
    <property type="match status" value="1"/>
</dbReference>
<dbReference type="Gene3D" id="1.20.80.10">
    <property type="match status" value="1"/>
</dbReference>
<proteinExistence type="predicted"/>
<dbReference type="OrthoDB" id="346910at2759"/>
<dbReference type="SUPFAM" id="SSF47027">
    <property type="entry name" value="Acyl-CoA binding protein"/>
    <property type="match status" value="1"/>
</dbReference>
<dbReference type="InterPro" id="IPR035984">
    <property type="entry name" value="Acyl-CoA-binding_sf"/>
</dbReference>
<reference evidence="2" key="2">
    <citation type="journal article" date="2023" name="IMA Fungus">
        <title>Comparative genomic study of the Penicillium genus elucidates a diverse pangenome and 15 lateral gene transfer events.</title>
        <authorList>
            <person name="Petersen C."/>
            <person name="Sorensen T."/>
            <person name="Nielsen M.R."/>
            <person name="Sondergaard T.E."/>
            <person name="Sorensen J.L."/>
            <person name="Fitzpatrick D.A."/>
            <person name="Frisvad J.C."/>
            <person name="Nielsen K.L."/>
        </authorList>
    </citation>
    <scope>NUCLEOTIDE SEQUENCE</scope>
    <source>
        <strain evidence="2">IBT 15544</strain>
    </source>
</reference>
<comment type="caution">
    <text evidence="2">The sequence shown here is derived from an EMBL/GenBank/DDBJ whole genome shotgun (WGS) entry which is preliminary data.</text>
</comment>
<evidence type="ECO:0000313" key="2">
    <source>
        <dbReference type="EMBL" id="KAJ5215729.1"/>
    </source>
</evidence>
<dbReference type="RefSeq" id="XP_058311542.1">
    <property type="nucleotide sequence ID" value="XM_058449198.1"/>
</dbReference>
<name>A0A9W9N9K5_9EURO</name>
<dbReference type="GeneID" id="83176499"/>
<dbReference type="InterPro" id="IPR000582">
    <property type="entry name" value="Acyl-CoA-binding_protein"/>
</dbReference>
<feature type="domain" description="ACB" evidence="1">
    <location>
        <begin position="72"/>
        <end position="135"/>
    </location>
</feature>
<organism evidence="2 3">
    <name type="scientific">Penicillium cinerascens</name>
    <dbReference type="NCBI Taxonomy" id="70096"/>
    <lineage>
        <taxon>Eukaryota</taxon>
        <taxon>Fungi</taxon>
        <taxon>Dikarya</taxon>
        <taxon>Ascomycota</taxon>
        <taxon>Pezizomycotina</taxon>
        <taxon>Eurotiomycetes</taxon>
        <taxon>Eurotiomycetidae</taxon>
        <taxon>Eurotiales</taxon>
        <taxon>Aspergillaceae</taxon>
        <taxon>Penicillium</taxon>
    </lineage>
</organism>
<evidence type="ECO:0000259" key="1">
    <source>
        <dbReference type="Pfam" id="PF00887"/>
    </source>
</evidence>
<sequence>MSDITDFITALEAAQSKAKFTPEVQEAAVGIDAATLKAAVEAALAMGESDKLSDDAQIAALKKGLDFAGKLVMMLKTAPGPFEKKDLWVYFKIGNNVVPDKPGMFDMVKKQLYGEWDKVKHYSDQKAQAIYIQKVNEFIGKYGLRDE</sequence>
<dbReference type="Proteomes" id="UP001150904">
    <property type="component" value="Unassembled WGS sequence"/>
</dbReference>
<dbReference type="EMBL" id="JAPQKR010000005">
    <property type="protein sequence ID" value="KAJ5215729.1"/>
    <property type="molecule type" value="Genomic_DNA"/>
</dbReference>
<dbReference type="GO" id="GO:0000062">
    <property type="term" value="F:fatty-acyl-CoA binding"/>
    <property type="evidence" value="ECO:0007669"/>
    <property type="project" value="InterPro"/>
</dbReference>
<dbReference type="InterPro" id="IPR014352">
    <property type="entry name" value="FERM/acyl-CoA-bd_prot_sf"/>
</dbReference>
<dbReference type="AlphaFoldDB" id="A0A9W9N9K5"/>